<organism evidence="2 3">
    <name type="scientific">Hydrogenophaga aromaticivorans</name>
    <dbReference type="NCBI Taxonomy" id="2610898"/>
    <lineage>
        <taxon>Bacteria</taxon>
        <taxon>Pseudomonadati</taxon>
        <taxon>Pseudomonadota</taxon>
        <taxon>Betaproteobacteria</taxon>
        <taxon>Burkholderiales</taxon>
        <taxon>Comamonadaceae</taxon>
        <taxon>Hydrogenophaga</taxon>
    </lineage>
</organism>
<dbReference type="EMBL" id="VYGV01000016">
    <property type="protein sequence ID" value="NWF46951.1"/>
    <property type="molecule type" value="Genomic_DNA"/>
</dbReference>
<dbReference type="SUPFAM" id="SSF54913">
    <property type="entry name" value="GlnB-like"/>
    <property type="match status" value="1"/>
</dbReference>
<gene>
    <name evidence="2" type="ORF">F3K02_17070</name>
</gene>
<feature type="domain" description="DUF2007" evidence="1">
    <location>
        <begin position="68"/>
        <end position="132"/>
    </location>
</feature>
<name>A0A7Y8KZ47_9BURK</name>
<reference evidence="2 3" key="1">
    <citation type="submission" date="2019-09" db="EMBL/GenBank/DDBJ databases">
        <title>Hydrogenophaga aromatica sp. nov., isolated from a para-xylene-degrading enrichment culture.</title>
        <authorList>
            <person name="Tancsics A."/>
            <person name="Banerjee S."/>
        </authorList>
    </citation>
    <scope>NUCLEOTIDE SEQUENCE [LARGE SCALE GENOMIC DNA]</scope>
    <source>
        <strain evidence="2 3">D2P1</strain>
    </source>
</reference>
<evidence type="ECO:0000259" key="1">
    <source>
        <dbReference type="Pfam" id="PF09413"/>
    </source>
</evidence>
<dbReference type="Pfam" id="PF09413">
    <property type="entry name" value="DUF2007"/>
    <property type="match status" value="1"/>
</dbReference>
<evidence type="ECO:0000313" key="2">
    <source>
        <dbReference type="EMBL" id="NWF46951.1"/>
    </source>
</evidence>
<sequence length="148" mass="16214">MWAGSWALALFARLIPSRWRFHWTFAQLVHKLAPFLGADHEHFKYPAPTLAPLTMHGDSPYDPGEGDWQTLATFFSPTEAYLLRGCLQSAGVPAVVADAHLVQAHTLLAGAIPVRVLVPAHRFAEAEAAVAAYQRGDFSLPDDSLPNE</sequence>
<accession>A0A7Y8KZ47</accession>
<keyword evidence="3" id="KW-1185">Reference proteome</keyword>
<dbReference type="AlphaFoldDB" id="A0A7Y8KZ47"/>
<dbReference type="InterPro" id="IPR018551">
    <property type="entry name" value="DUF2007"/>
</dbReference>
<dbReference type="Gene3D" id="3.30.70.790">
    <property type="entry name" value="UreE, C-terminal domain"/>
    <property type="match status" value="1"/>
</dbReference>
<dbReference type="InterPro" id="IPR011322">
    <property type="entry name" value="N-reg_PII-like_a/b"/>
</dbReference>
<dbReference type="Proteomes" id="UP000545507">
    <property type="component" value="Unassembled WGS sequence"/>
</dbReference>
<proteinExistence type="predicted"/>
<protein>
    <submittedName>
        <fullName evidence="2">DUF2007 domain-containing protein</fullName>
    </submittedName>
</protein>
<comment type="caution">
    <text evidence="2">The sequence shown here is derived from an EMBL/GenBank/DDBJ whole genome shotgun (WGS) entry which is preliminary data.</text>
</comment>
<evidence type="ECO:0000313" key="3">
    <source>
        <dbReference type="Proteomes" id="UP000545507"/>
    </source>
</evidence>